<feature type="signal peptide" evidence="1">
    <location>
        <begin position="1"/>
        <end position="19"/>
    </location>
</feature>
<dbReference type="EMBL" id="JACBKZ010000007">
    <property type="protein sequence ID" value="KAF5945027.1"/>
    <property type="molecule type" value="Genomic_DNA"/>
</dbReference>
<proteinExistence type="predicted"/>
<sequence length="222" mass="24621">MTSASLIFGILMVTHRLASFRQQSGTYRSQPVLRLARTLTIALYENCSRKRVEVEVLIWRELPIPRGHSGAIYSASTFQLNTELAVWSEIHSHTSHAQNSPQDYLNGQNVARAQVGVGHLTWNNIVVAYAQNYANSRIGNCNLIHSNGPYGENLAKGTGSFTVQHVWGDKIADIIPRWCGENQSILGALGFYSRMDGVLCLAIMIPQATILESILTKDQCSY</sequence>
<dbReference type="InterPro" id="IPR035940">
    <property type="entry name" value="CAP_sf"/>
</dbReference>
<evidence type="ECO:0000256" key="1">
    <source>
        <dbReference type="SAM" id="SignalP"/>
    </source>
</evidence>
<keyword evidence="4" id="KW-1185">Reference proteome</keyword>
<dbReference type="Gene3D" id="3.40.33.10">
    <property type="entry name" value="CAP"/>
    <property type="match status" value="1"/>
</dbReference>
<protein>
    <recommendedName>
        <fullName evidence="2">SCP domain-containing protein</fullName>
    </recommendedName>
</protein>
<dbReference type="AlphaFoldDB" id="A0A7J7GX51"/>
<keyword evidence="1" id="KW-0732">Signal</keyword>
<organism evidence="3 4">
    <name type="scientific">Camellia sinensis</name>
    <name type="common">Tea plant</name>
    <name type="synonym">Thea sinensis</name>
    <dbReference type="NCBI Taxonomy" id="4442"/>
    <lineage>
        <taxon>Eukaryota</taxon>
        <taxon>Viridiplantae</taxon>
        <taxon>Streptophyta</taxon>
        <taxon>Embryophyta</taxon>
        <taxon>Tracheophyta</taxon>
        <taxon>Spermatophyta</taxon>
        <taxon>Magnoliopsida</taxon>
        <taxon>eudicotyledons</taxon>
        <taxon>Gunneridae</taxon>
        <taxon>Pentapetalae</taxon>
        <taxon>asterids</taxon>
        <taxon>Ericales</taxon>
        <taxon>Theaceae</taxon>
        <taxon>Camellia</taxon>
    </lineage>
</organism>
<dbReference type="Proteomes" id="UP000593564">
    <property type="component" value="Unassembled WGS sequence"/>
</dbReference>
<feature type="chain" id="PRO_5029845793" description="SCP domain-containing protein" evidence="1">
    <location>
        <begin position="20"/>
        <end position="222"/>
    </location>
</feature>
<feature type="domain" description="SCP" evidence="2">
    <location>
        <begin position="99"/>
        <end position="187"/>
    </location>
</feature>
<dbReference type="SUPFAM" id="SSF55797">
    <property type="entry name" value="PR-1-like"/>
    <property type="match status" value="1"/>
</dbReference>
<accession>A0A7J7GX51</accession>
<comment type="caution">
    <text evidence="3">The sequence shown here is derived from an EMBL/GenBank/DDBJ whole genome shotgun (WGS) entry which is preliminary data.</text>
</comment>
<reference evidence="3 4" key="2">
    <citation type="submission" date="2020-07" db="EMBL/GenBank/DDBJ databases">
        <title>Genome assembly of wild tea tree DASZ reveals pedigree and selection history of tea varieties.</title>
        <authorList>
            <person name="Zhang W."/>
        </authorList>
    </citation>
    <scope>NUCLEOTIDE SEQUENCE [LARGE SCALE GENOMIC DNA]</scope>
    <source>
        <strain evidence="4">cv. G240</strain>
        <tissue evidence="3">Leaf</tissue>
    </source>
</reference>
<evidence type="ECO:0000259" key="2">
    <source>
        <dbReference type="SMART" id="SM00198"/>
    </source>
</evidence>
<name>A0A7J7GX51_CAMSI</name>
<evidence type="ECO:0000313" key="3">
    <source>
        <dbReference type="EMBL" id="KAF5945027.1"/>
    </source>
</evidence>
<evidence type="ECO:0000313" key="4">
    <source>
        <dbReference type="Proteomes" id="UP000593564"/>
    </source>
</evidence>
<dbReference type="SMART" id="SM00198">
    <property type="entry name" value="SCP"/>
    <property type="match status" value="1"/>
</dbReference>
<gene>
    <name evidence="3" type="ORF">HYC85_015255</name>
</gene>
<dbReference type="InterPro" id="IPR014044">
    <property type="entry name" value="CAP_dom"/>
</dbReference>
<reference evidence="4" key="1">
    <citation type="journal article" date="2020" name="Nat. Commun.">
        <title>Genome assembly of wild tea tree DASZ reveals pedigree and selection history of tea varieties.</title>
        <authorList>
            <person name="Zhang W."/>
            <person name="Zhang Y."/>
            <person name="Qiu H."/>
            <person name="Guo Y."/>
            <person name="Wan H."/>
            <person name="Zhang X."/>
            <person name="Scossa F."/>
            <person name="Alseekh S."/>
            <person name="Zhang Q."/>
            <person name="Wang P."/>
            <person name="Xu L."/>
            <person name="Schmidt M.H."/>
            <person name="Jia X."/>
            <person name="Li D."/>
            <person name="Zhu A."/>
            <person name="Guo F."/>
            <person name="Chen W."/>
            <person name="Ni D."/>
            <person name="Usadel B."/>
            <person name="Fernie A.R."/>
            <person name="Wen W."/>
        </authorList>
    </citation>
    <scope>NUCLEOTIDE SEQUENCE [LARGE SCALE GENOMIC DNA]</scope>
    <source>
        <strain evidence="4">cv. G240</strain>
    </source>
</reference>